<dbReference type="InterPro" id="IPR013078">
    <property type="entry name" value="His_Pase_superF_clade-1"/>
</dbReference>
<dbReference type="EMBL" id="VENP01000030">
    <property type="protein sequence ID" value="TNU73903.1"/>
    <property type="molecule type" value="Genomic_DNA"/>
</dbReference>
<dbReference type="RefSeq" id="WP_139987034.1">
    <property type="nucleotide sequence ID" value="NZ_VENP01000030.1"/>
</dbReference>
<dbReference type="InterPro" id="IPR050275">
    <property type="entry name" value="PGM_Phosphatase"/>
</dbReference>
<dbReference type="Gene3D" id="3.40.50.1240">
    <property type="entry name" value="Phosphoglycerate mutase-like"/>
    <property type="match status" value="1"/>
</dbReference>
<dbReference type="Proteomes" id="UP000313849">
    <property type="component" value="Unassembled WGS sequence"/>
</dbReference>
<reference evidence="3 4" key="1">
    <citation type="submission" date="2019-06" db="EMBL/GenBank/DDBJ databases">
        <title>Draft genome sequence of Miniimonas arenae KCTC 19750T isolated from sea sand.</title>
        <authorList>
            <person name="Park S.-J."/>
        </authorList>
    </citation>
    <scope>NUCLEOTIDE SEQUENCE [LARGE SCALE GENOMIC DNA]</scope>
    <source>
        <strain evidence="3 4">KCTC 19750</strain>
    </source>
</reference>
<dbReference type="AlphaFoldDB" id="A0A5C5BB17"/>
<dbReference type="GO" id="GO:0016791">
    <property type="term" value="F:phosphatase activity"/>
    <property type="evidence" value="ECO:0007669"/>
    <property type="project" value="TreeGrafter"/>
</dbReference>
<sequence length="248" mass="26331">MTRHERAATTTADTQAAPAAPTTTLTLVRHGQTYLNARRLMQGSCDSPLTRTGRLGVQSTARHLEPHSFHAAYSSPQGRAVMTAVEIVRRHEGLRLRTHEGLREVSFGIYERRPEHELDRHEPWSRLVPAMLAGTHPGLPNGESGADYMARVRRAFTEIVAAHPGEDVLVVGHGVTLGAYLSLVGHDGLAALPNASVSRVAVSDGVARILEVGTDVAGHGSLAARPAPAPDEVAPVAAPLAHAEPIPA</sequence>
<keyword evidence="4" id="KW-1185">Reference proteome</keyword>
<evidence type="ECO:0000256" key="2">
    <source>
        <dbReference type="SAM" id="MobiDB-lite"/>
    </source>
</evidence>
<dbReference type="OrthoDB" id="4131070at2"/>
<dbReference type="CDD" id="cd07067">
    <property type="entry name" value="HP_PGM_like"/>
    <property type="match status" value="1"/>
</dbReference>
<feature type="region of interest" description="Disordered" evidence="2">
    <location>
        <begin position="1"/>
        <end position="20"/>
    </location>
</feature>
<protein>
    <submittedName>
        <fullName evidence="3">Histidine phosphatase family protein</fullName>
    </submittedName>
</protein>
<dbReference type="GO" id="GO:0005737">
    <property type="term" value="C:cytoplasm"/>
    <property type="evidence" value="ECO:0007669"/>
    <property type="project" value="TreeGrafter"/>
</dbReference>
<dbReference type="Pfam" id="PF00300">
    <property type="entry name" value="His_Phos_1"/>
    <property type="match status" value="1"/>
</dbReference>
<name>A0A5C5BB17_9MICO</name>
<comment type="caution">
    <text evidence="3">The sequence shown here is derived from an EMBL/GenBank/DDBJ whole genome shotgun (WGS) entry which is preliminary data.</text>
</comment>
<organism evidence="3 4">
    <name type="scientific">Miniimonas arenae</name>
    <dbReference type="NCBI Taxonomy" id="676201"/>
    <lineage>
        <taxon>Bacteria</taxon>
        <taxon>Bacillati</taxon>
        <taxon>Actinomycetota</taxon>
        <taxon>Actinomycetes</taxon>
        <taxon>Micrococcales</taxon>
        <taxon>Beutenbergiaceae</taxon>
        <taxon>Miniimonas</taxon>
    </lineage>
</organism>
<dbReference type="SUPFAM" id="SSF53254">
    <property type="entry name" value="Phosphoglycerate mutase-like"/>
    <property type="match status" value="1"/>
</dbReference>
<dbReference type="PANTHER" id="PTHR48100">
    <property type="entry name" value="BROAD-SPECIFICITY PHOSPHATASE YOR283W-RELATED"/>
    <property type="match status" value="1"/>
</dbReference>
<accession>A0A5C5BB17</accession>
<feature type="binding site" evidence="1">
    <location>
        <position position="79"/>
    </location>
    <ligand>
        <name>substrate</name>
    </ligand>
</feature>
<evidence type="ECO:0000313" key="4">
    <source>
        <dbReference type="Proteomes" id="UP000313849"/>
    </source>
</evidence>
<proteinExistence type="predicted"/>
<dbReference type="SMART" id="SM00855">
    <property type="entry name" value="PGAM"/>
    <property type="match status" value="1"/>
</dbReference>
<dbReference type="InterPro" id="IPR029033">
    <property type="entry name" value="His_PPase_superfam"/>
</dbReference>
<feature type="compositionally biased region" description="Low complexity" evidence="2">
    <location>
        <begin position="8"/>
        <end position="20"/>
    </location>
</feature>
<dbReference type="PANTHER" id="PTHR48100:SF1">
    <property type="entry name" value="HISTIDINE PHOSPHATASE FAMILY PROTEIN-RELATED"/>
    <property type="match status" value="1"/>
</dbReference>
<feature type="binding site" evidence="1">
    <location>
        <begin position="29"/>
        <end position="36"/>
    </location>
    <ligand>
        <name>substrate</name>
    </ligand>
</feature>
<gene>
    <name evidence="3" type="ORF">FH969_09005</name>
</gene>
<evidence type="ECO:0000256" key="1">
    <source>
        <dbReference type="PIRSR" id="PIRSR613078-2"/>
    </source>
</evidence>
<evidence type="ECO:0000313" key="3">
    <source>
        <dbReference type="EMBL" id="TNU73903.1"/>
    </source>
</evidence>